<dbReference type="InterPro" id="IPR000374">
    <property type="entry name" value="PC_trans"/>
</dbReference>
<dbReference type="UniPathway" id="UPA00557">
    <property type="reaction ID" value="UER00614"/>
</dbReference>
<reference evidence="20 21" key="1">
    <citation type="submission" date="2016-10" db="EMBL/GenBank/DDBJ databases">
        <authorList>
            <person name="de Groot N.N."/>
        </authorList>
    </citation>
    <scope>NUCLEOTIDE SEQUENCE [LARGE SCALE GENOMIC DNA]</scope>
    <source>
        <strain evidence="20 21">DSM 17890</strain>
    </source>
</reference>
<comment type="subcellular location">
    <subcellularLocation>
        <location evidence="2">Cell membrane</location>
        <topology evidence="2">Multi-pass membrane protein</topology>
    </subcellularLocation>
</comment>
<evidence type="ECO:0000256" key="6">
    <source>
        <dbReference type="ARBA" id="ARBA00012487"/>
    </source>
</evidence>
<organism evidence="20 21">
    <name type="scientific">Albimonas donghaensis</name>
    <dbReference type="NCBI Taxonomy" id="356660"/>
    <lineage>
        <taxon>Bacteria</taxon>
        <taxon>Pseudomonadati</taxon>
        <taxon>Pseudomonadota</taxon>
        <taxon>Alphaproteobacteria</taxon>
        <taxon>Rhodobacterales</taxon>
        <taxon>Paracoccaceae</taxon>
        <taxon>Albimonas</taxon>
    </lineage>
</organism>
<dbReference type="STRING" id="356660.SAMN05444336_10774"/>
<evidence type="ECO:0000256" key="14">
    <source>
        <dbReference type="ARBA" id="ARBA00023098"/>
    </source>
</evidence>
<comment type="pathway">
    <text evidence="4">Lipid metabolism.</text>
</comment>
<dbReference type="EMBL" id="FNMZ01000007">
    <property type="protein sequence ID" value="SDX60434.1"/>
    <property type="molecule type" value="Genomic_DNA"/>
</dbReference>
<evidence type="ECO:0000256" key="2">
    <source>
        <dbReference type="ARBA" id="ARBA00004651"/>
    </source>
</evidence>
<evidence type="ECO:0000256" key="17">
    <source>
        <dbReference type="ARBA" id="ARBA00023264"/>
    </source>
</evidence>
<dbReference type="PANTHER" id="PTHR46382:SF1">
    <property type="entry name" value="PHOSPHATIDATE CYTIDYLYLTRANSFERASE"/>
    <property type="match status" value="1"/>
</dbReference>
<evidence type="ECO:0000256" key="5">
    <source>
        <dbReference type="ARBA" id="ARBA00010185"/>
    </source>
</evidence>
<evidence type="ECO:0000256" key="3">
    <source>
        <dbReference type="ARBA" id="ARBA00005119"/>
    </source>
</evidence>
<keyword evidence="11 18" id="KW-0812">Transmembrane</keyword>
<evidence type="ECO:0000256" key="12">
    <source>
        <dbReference type="ARBA" id="ARBA00022695"/>
    </source>
</evidence>
<dbReference type="GO" id="GO:0016024">
    <property type="term" value="P:CDP-diacylglycerol biosynthetic process"/>
    <property type="evidence" value="ECO:0007669"/>
    <property type="project" value="UniProtKB-UniPathway"/>
</dbReference>
<feature type="transmembrane region" description="Helical" evidence="19">
    <location>
        <begin position="261"/>
        <end position="281"/>
    </location>
</feature>
<dbReference type="PANTHER" id="PTHR46382">
    <property type="entry name" value="PHOSPHATIDATE CYTIDYLYLTRANSFERASE"/>
    <property type="match status" value="1"/>
</dbReference>
<evidence type="ECO:0000313" key="21">
    <source>
        <dbReference type="Proteomes" id="UP000199118"/>
    </source>
</evidence>
<keyword evidence="17" id="KW-1208">Phospholipid metabolism</keyword>
<feature type="transmembrane region" description="Helical" evidence="19">
    <location>
        <begin position="119"/>
        <end position="138"/>
    </location>
</feature>
<feature type="transmembrane region" description="Helical" evidence="19">
    <location>
        <begin position="144"/>
        <end position="165"/>
    </location>
</feature>
<comment type="catalytic activity">
    <reaction evidence="1 18">
        <text>a 1,2-diacyl-sn-glycero-3-phosphate + CTP + H(+) = a CDP-1,2-diacyl-sn-glycerol + diphosphate</text>
        <dbReference type="Rhea" id="RHEA:16229"/>
        <dbReference type="ChEBI" id="CHEBI:15378"/>
        <dbReference type="ChEBI" id="CHEBI:33019"/>
        <dbReference type="ChEBI" id="CHEBI:37563"/>
        <dbReference type="ChEBI" id="CHEBI:58332"/>
        <dbReference type="ChEBI" id="CHEBI:58608"/>
        <dbReference type="EC" id="2.7.7.41"/>
    </reaction>
</comment>
<dbReference type="OrthoDB" id="9799199at2"/>
<protein>
    <recommendedName>
        <fullName evidence="7 18">Phosphatidate cytidylyltransferase</fullName>
        <ecNumber evidence="6 18">2.7.7.41</ecNumber>
    </recommendedName>
</protein>
<evidence type="ECO:0000256" key="11">
    <source>
        <dbReference type="ARBA" id="ARBA00022692"/>
    </source>
</evidence>
<keyword evidence="13 19" id="KW-1133">Transmembrane helix</keyword>
<keyword evidence="15 19" id="KW-0472">Membrane</keyword>
<proteinExistence type="inferred from homology"/>
<sequence>MEPGEPADAGRGPRKGGFADLRQRTLTALAMSVVAIAAVGVGDWAFAPLAALIAAGMGWELRRMTAGEFDLAGWLMGAAGAGACLLTQALSYRYGLGWLALCLIPLAVMTRSEARLARFTALIGTVYVAIACAALVGLRDDDLYGWEAVLWVALTVVATDIGGYFAGRAIGGPKLWPAVSPGKTWAGLGGGMAFAIVVGAVFSSATSGTLFHEVALVSAVMAVVAQGGDLAESALKRRCGVKDSSNLIPGHGGLLDRMDGLLAAGMVAALVSFLLGQSVFIW</sequence>
<keyword evidence="16" id="KW-0594">Phospholipid biosynthesis</keyword>
<accession>A0A1H3D3U4</accession>
<evidence type="ECO:0000256" key="16">
    <source>
        <dbReference type="ARBA" id="ARBA00023209"/>
    </source>
</evidence>
<dbReference type="GO" id="GO:0005886">
    <property type="term" value="C:plasma membrane"/>
    <property type="evidence" value="ECO:0007669"/>
    <property type="project" value="UniProtKB-SubCell"/>
</dbReference>
<keyword evidence="9" id="KW-0444">Lipid biosynthesis</keyword>
<comment type="similarity">
    <text evidence="5 18">Belongs to the CDS family.</text>
</comment>
<dbReference type="RefSeq" id="WP_092683859.1">
    <property type="nucleotide sequence ID" value="NZ_FNMZ01000007.1"/>
</dbReference>
<comment type="pathway">
    <text evidence="3 18">Phospholipid metabolism; CDP-diacylglycerol biosynthesis; CDP-diacylglycerol from sn-glycerol 3-phosphate: step 3/3.</text>
</comment>
<dbReference type="Pfam" id="PF01148">
    <property type="entry name" value="CTP_transf_1"/>
    <property type="match status" value="1"/>
</dbReference>
<evidence type="ECO:0000256" key="4">
    <source>
        <dbReference type="ARBA" id="ARBA00005189"/>
    </source>
</evidence>
<feature type="transmembrane region" description="Helical" evidence="19">
    <location>
        <begin position="185"/>
        <end position="204"/>
    </location>
</feature>
<dbReference type="AlphaFoldDB" id="A0A1H3D3U4"/>
<evidence type="ECO:0000256" key="10">
    <source>
        <dbReference type="ARBA" id="ARBA00022679"/>
    </source>
</evidence>
<evidence type="ECO:0000256" key="1">
    <source>
        <dbReference type="ARBA" id="ARBA00001698"/>
    </source>
</evidence>
<dbReference type="PROSITE" id="PS01315">
    <property type="entry name" value="CDS"/>
    <property type="match status" value="1"/>
</dbReference>
<name>A0A1H3D3U4_9RHOB</name>
<keyword evidence="8" id="KW-1003">Cell membrane</keyword>
<keyword evidence="21" id="KW-1185">Reference proteome</keyword>
<keyword evidence="10 18" id="KW-0808">Transferase</keyword>
<keyword evidence="14" id="KW-0443">Lipid metabolism</keyword>
<dbReference type="Proteomes" id="UP000199118">
    <property type="component" value="Unassembled WGS sequence"/>
</dbReference>
<dbReference type="EC" id="2.7.7.41" evidence="6 18"/>
<evidence type="ECO:0000256" key="18">
    <source>
        <dbReference type="RuleBase" id="RU003938"/>
    </source>
</evidence>
<evidence type="ECO:0000313" key="20">
    <source>
        <dbReference type="EMBL" id="SDX60434.1"/>
    </source>
</evidence>
<evidence type="ECO:0000256" key="7">
    <source>
        <dbReference type="ARBA" id="ARBA00019373"/>
    </source>
</evidence>
<evidence type="ECO:0000256" key="19">
    <source>
        <dbReference type="SAM" id="Phobius"/>
    </source>
</evidence>
<evidence type="ECO:0000256" key="9">
    <source>
        <dbReference type="ARBA" id="ARBA00022516"/>
    </source>
</evidence>
<feature type="transmembrane region" description="Helical" evidence="19">
    <location>
        <begin position="71"/>
        <end position="90"/>
    </location>
</feature>
<feature type="transmembrane region" description="Helical" evidence="19">
    <location>
        <begin position="28"/>
        <end position="59"/>
    </location>
</feature>
<gene>
    <name evidence="20" type="ORF">SAMN05444336_10774</name>
</gene>
<keyword evidence="12 18" id="KW-0548">Nucleotidyltransferase</keyword>
<dbReference type="GO" id="GO:0004605">
    <property type="term" value="F:phosphatidate cytidylyltransferase activity"/>
    <property type="evidence" value="ECO:0007669"/>
    <property type="project" value="UniProtKB-EC"/>
</dbReference>
<evidence type="ECO:0000256" key="8">
    <source>
        <dbReference type="ARBA" id="ARBA00022475"/>
    </source>
</evidence>
<evidence type="ECO:0000256" key="13">
    <source>
        <dbReference type="ARBA" id="ARBA00022989"/>
    </source>
</evidence>
<evidence type="ECO:0000256" key="15">
    <source>
        <dbReference type="ARBA" id="ARBA00023136"/>
    </source>
</evidence>